<evidence type="ECO:0000259" key="10">
    <source>
        <dbReference type="Pfam" id="PF08232"/>
    </source>
</evidence>
<keyword evidence="2 6" id="KW-0853">WD repeat</keyword>
<sequence length="2118" mass="236899">MSTAIPDKIPDVTAVVLNWARLENVKTIVAHLCSEQLRDTISHVIIWNNSPIKLSLADFRLANPPEGVLRIVNSTENLYFQARFLACADAPTQWCLVQDDDYLVSAEAIRALRKYARLYATKHPIHLLPPHEHLSTTIRTRTTERFTASFAWLGHGTLLTKDHARSFLDLLRLESSNRDDVMKMADNFFSILLNRRAEIWMDPGKHFRTGEEVAFTVGAEGDARNWYYIGLAEQYLEKITHNPEPSFENGFICPPVMALSEKDLITRAPVLASGCVGVWSTNIPMFSPNVLDIGVDASDLQSADAMRRKAMGDANAQHYTLYPLPYVGDGLSHTIFRSISACQEGEWMSLDFLEEKTLSTLTVEWTVDPGFAHEIQKMNYDVFECGHTWVNAVVRSCTQTACTSVLGSSTHSITLLGIVMLGHYMPSAMMGGREQPMQQNPMHQQHLLAQQQQHGLQQQQHQGQQGQFGPQNGAGAAPPPPNGQDMSLATVLHYLQSEWRRYERERNEWEIERAEMRARIALLEGERRSFDNLKIDWTRRIKMLEYALKVERTKQVNQPATSAPSNKVASLRKEDDPSSLKEGSGSSSPRSEDMPLPPEPRAGVPSAPGLPSSRPQSIAGLNGLASQSSANLLGTKMTGRDPKSRARSKEYLKQCLQEVNYLTSPQAVNPLPNRPLVNLGPTTSLVGANAQNMGQQENQHQQGMQQPQSQQPQQPSQHLAQHQPIAVALPNLPPFPPIGAMNDSGQQPSSNDNVAFNGRPRKLVPEVGKDFPLNGALEPSLMPESVGAPRDQVTDPRAGSVPEPTPEDSHEQPAPSHEGGPVAPIPLDEPELTQEQESHPDQRDLVAEDTHQDTIGPAAKSDSSVGGLFSSDRNLVTAIFRPDSRGDWKKRLQEAHDEAMRAGATTGLESISLRDEFDVDEMDGTASAEDSEDKAKVWKTRKTLRNHLDAVRAVAFHPNEMCLASGGDDFTIKIWRLDPSTLTSNARQVQQTTDIEPQLTLRGHTAAITCLVASPRGLLFSASMDASIRIWAFPPESLQPYAAYDPSYFRGDFVGHTDVVWGLALVRDGTWLVSGGADGMVKVWEVSDKGGSLRLSWGFNGAGAEHEETVPVVAVEAIKSDLRKIAVAYANCVVKVFDIEAGKELARLATDETYDGTPETQINAIASHPTMPLLVTAHEDKYIRIFDVTTGECQHSMLAHLDTVTTLSVDTTGFSLVSGSHDGSIRFWDILGSKTCVQEINAHREKNNEGTLGVQFHPSMPFIASAGADGVVKIYAGTRRWLSEASNSGTMLPQEIQQESQAFISWLSLFRLSRVVTSLADLDDGTILFEVLSQVDEEYFRNPPRSQGSENWVIRFSQLKRLFRMITQYVADVLQRPTAGLDVPDLQAIAQNHDVVQTLALCRLTIAISVQGKKNSEVIAGIQQLPQAEQRTIMTAIEKVMSKWTEQDSRLAGDATMTDDDHYYQMQLERSKALADKETLEKVYQRLLDEHQKLQTSHDDTLAEKEELTSQVRDIRRQLDDRRQDKSDGILRAEIDRLQAELQKTEENLGAAELEAERQASGVNELTRKVEELQSKADEAARLKDQVDEYRHAAEKLHKTENVMEKYKKKLEESADLRRTVKSLEEQNATLVDKNAALEEENRKVAAYKPLMESYKTQIADLENKVTARMREIEGVRFELSQSQSRLRQAVEERAKDSEALELYQERVRELELAAIPRPRPRTATTDDTAMPASEPQTPAASTAPVDELDATSGGLGGELNDALTGTTMTDLKLQIRALKRDLEAARAGGEEASRILVLESLLEDSQRMKTRYEEDYLTAHREKLVLQAQLEEIRSGKAVGDGPEAAIALRQRLNETVEQLDALRKEHAELQVKFDIQSRDLTIAKSDLNLVNKDQLEILASLRESVNEDKAGMESEMDRLRTQITELKDKNKMQLEQVNTLLMEKVSLQNEGIGQRERMLERERHFGDLRASLGGKELPEEAKTKFLALHEENVQLKEQLKTTQEKYQKARTFIKDQDKLFKEQNKSGNPAMFEEAESYRSQIKIMEEEVERWKRLLREATQRYQQEQALMLGIIQRHGMNVIRGHLKQPQRPAPSSWLGQQRKNVSSPTSPFHPHN</sequence>
<dbReference type="SMART" id="SM00320">
    <property type="entry name" value="WD40"/>
    <property type="match status" value="7"/>
</dbReference>
<feature type="domain" description="Hook C-terminal" evidence="9">
    <location>
        <begin position="1481"/>
        <end position="1875"/>
    </location>
</feature>
<dbReference type="InterPro" id="IPR020472">
    <property type="entry name" value="WD40_PAC1"/>
</dbReference>
<evidence type="ECO:0000256" key="8">
    <source>
        <dbReference type="SAM" id="MobiDB-lite"/>
    </source>
</evidence>
<dbReference type="SUPFAM" id="SSF50978">
    <property type="entry name" value="WD40 repeat-like"/>
    <property type="match status" value="1"/>
</dbReference>
<dbReference type="GO" id="GO:0005516">
    <property type="term" value="F:calmodulin binding"/>
    <property type="evidence" value="ECO:0007669"/>
    <property type="project" value="UniProtKB-KW"/>
</dbReference>
<dbReference type="InterPro" id="IPR001680">
    <property type="entry name" value="WD40_rpt"/>
</dbReference>
<feature type="repeat" description="WD" evidence="6">
    <location>
        <begin position="944"/>
        <end position="985"/>
    </location>
</feature>
<feature type="coiled-coil region" evidence="7">
    <location>
        <begin position="499"/>
        <end position="526"/>
    </location>
</feature>
<dbReference type="SUPFAM" id="SSF116907">
    <property type="entry name" value="Hook domain"/>
    <property type="match status" value="1"/>
</dbReference>
<evidence type="ECO:0000259" key="9">
    <source>
        <dbReference type="Pfam" id="PF05622"/>
    </source>
</evidence>
<feature type="region of interest" description="Disordered" evidence="8">
    <location>
        <begin position="2089"/>
        <end position="2118"/>
    </location>
</feature>
<evidence type="ECO:0000256" key="7">
    <source>
        <dbReference type="SAM" id="Coils"/>
    </source>
</evidence>
<organism evidence="12 13">
    <name type="scientific">Ceratobasidium theobromae</name>
    <dbReference type="NCBI Taxonomy" id="1582974"/>
    <lineage>
        <taxon>Eukaryota</taxon>
        <taxon>Fungi</taxon>
        <taxon>Dikarya</taxon>
        <taxon>Basidiomycota</taxon>
        <taxon>Agaricomycotina</taxon>
        <taxon>Agaricomycetes</taxon>
        <taxon>Cantharellales</taxon>
        <taxon>Ceratobasidiaceae</taxon>
        <taxon>Ceratobasidium</taxon>
    </lineage>
</organism>
<feature type="domain" description="Striatin N-terminal" evidence="10">
    <location>
        <begin position="488"/>
        <end position="666"/>
    </location>
</feature>
<dbReference type="OrthoDB" id="727118at2759"/>
<dbReference type="Gene3D" id="2.130.10.10">
    <property type="entry name" value="YVTN repeat-like/Quinoprotein amine dehydrogenase"/>
    <property type="match status" value="3"/>
</dbReference>
<evidence type="ECO:0000256" key="2">
    <source>
        <dbReference type="ARBA" id="ARBA00022574"/>
    </source>
</evidence>
<dbReference type="Gene3D" id="1.10.418.10">
    <property type="entry name" value="Calponin-like domain"/>
    <property type="match status" value="1"/>
</dbReference>
<feature type="compositionally biased region" description="Low complexity" evidence="8">
    <location>
        <begin position="435"/>
        <end position="476"/>
    </location>
</feature>
<dbReference type="PRINTS" id="PR00320">
    <property type="entry name" value="GPROTEINBRPT"/>
</dbReference>
<dbReference type="PROSITE" id="PS00678">
    <property type="entry name" value="WD_REPEATS_1"/>
    <property type="match status" value="2"/>
</dbReference>
<keyword evidence="4" id="KW-0112">Calmodulin-binding</keyword>
<dbReference type="EMBL" id="SSOP01000003">
    <property type="protein sequence ID" value="KAB5596128.1"/>
    <property type="molecule type" value="Genomic_DNA"/>
</dbReference>
<feature type="region of interest" description="Disordered" evidence="8">
    <location>
        <begin position="665"/>
        <end position="845"/>
    </location>
</feature>
<evidence type="ECO:0000259" key="11">
    <source>
        <dbReference type="Pfam" id="PF19047"/>
    </source>
</evidence>
<feature type="coiled-coil region" evidence="7">
    <location>
        <begin position="2037"/>
        <end position="2071"/>
    </location>
</feature>
<dbReference type="InterPro" id="IPR015943">
    <property type="entry name" value="WD40/YVTN_repeat-like_dom_sf"/>
</dbReference>
<feature type="repeat" description="WD" evidence="6">
    <location>
        <begin position="1053"/>
        <end position="1087"/>
    </location>
</feature>
<evidence type="ECO:0000256" key="5">
    <source>
        <dbReference type="ARBA" id="ARBA00023054"/>
    </source>
</evidence>
<dbReference type="PROSITE" id="PS50082">
    <property type="entry name" value="WD_REPEATS_2"/>
    <property type="match status" value="4"/>
</dbReference>
<proteinExistence type="inferred from homology"/>
<dbReference type="SUPFAM" id="SSF53448">
    <property type="entry name" value="Nucleotide-diphospho-sugar transferases"/>
    <property type="match status" value="1"/>
</dbReference>
<dbReference type="PANTHER" id="PTHR15653:SF0">
    <property type="entry name" value="CONNECTOR OF KINASE TO AP-1, ISOFORM E"/>
    <property type="match status" value="1"/>
</dbReference>
<feature type="domain" description="HOOK N-terminal" evidence="11">
    <location>
        <begin position="1301"/>
        <end position="1438"/>
    </location>
</feature>
<dbReference type="GO" id="GO:0031122">
    <property type="term" value="P:cytoplasmic microtubule organization"/>
    <property type="evidence" value="ECO:0007669"/>
    <property type="project" value="InterPro"/>
</dbReference>
<dbReference type="GO" id="GO:0030705">
    <property type="term" value="P:cytoskeleton-dependent intracellular transport"/>
    <property type="evidence" value="ECO:0007669"/>
    <property type="project" value="InterPro"/>
</dbReference>
<reference evidence="12 13" key="1">
    <citation type="journal article" date="2019" name="Fungal Biol. Biotechnol.">
        <title>Draft genome sequence of fastidious pathogen Ceratobasidium theobromae, which causes vascular-streak dieback in Theobroma cacao.</title>
        <authorList>
            <person name="Ali S.S."/>
            <person name="Asman A."/>
            <person name="Shao J."/>
            <person name="Firmansyah A.P."/>
            <person name="Susilo A.W."/>
            <person name="Rosmana A."/>
            <person name="McMahon P."/>
            <person name="Junaid M."/>
            <person name="Guest D."/>
            <person name="Kheng T.Y."/>
            <person name="Meinhardt L.W."/>
            <person name="Bailey B.A."/>
        </authorList>
    </citation>
    <scope>NUCLEOTIDE SEQUENCE [LARGE SCALE GENOMIC DNA]</scope>
    <source>
        <strain evidence="12 13">CT2</strain>
    </source>
</reference>
<feature type="compositionally biased region" description="Basic and acidic residues" evidence="8">
    <location>
        <begin position="638"/>
        <end position="648"/>
    </location>
</feature>
<dbReference type="InterPro" id="IPR013258">
    <property type="entry name" value="Striatin_N"/>
</dbReference>
<dbReference type="Proteomes" id="UP000383932">
    <property type="component" value="Unassembled WGS sequence"/>
</dbReference>
<dbReference type="InterPro" id="IPR019775">
    <property type="entry name" value="WD40_repeat_CS"/>
</dbReference>
<dbReference type="InterPro" id="IPR043936">
    <property type="entry name" value="HOOK_N"/>
</dbReference>
<keyword evidence="3" id="KW-0677">Repeat</keyword>
<dbReference type="PANTHER" id="PTHR15653">
    <property type="entry name" value="STRIATIN"/>
    <property type="match status" value="1"/>
</dbReference>
<dbReference type="Pfam" id="PF19047">
    <property type="entry name" value="HOOK_N"/>
    <property type="match status" value="1"/>
</dbReference>
<feature type="region of interest" description="Disordered" evidence="8">
    <location>
        <begin position="430"/>
        <end position="486"/>
    </location>
</feature>
<dbReference type="InterPro" id="IPR036872">
    <property type="entry name" value="CH_dom_sf"/>
</dbReference>
<dbReference type="Pfam" id="PF08232">
    <property type="entry name" value="Striatin"/>
    <property type="match status" value="1"/>
</dbReference>
<feature type="coiled-coil region" evidence="7">
    <location>
        <begin position="1470"/>
        <end position="1714"/>
    </location>
</feature>
<feature type="region of interest" description="Disordered" evidence="8">
    <location>
        <begin position="629"/>
        <end position="648"/>
    </location>
</feature>
<feature type="compositionally biased region" description="Low complexity" evidence="8">
    <location>
        <begin position="580"/>
        <end position="589"/>
    </location>
</feature>
<keyword evidence="13" id="KW-1185">Reference proteome</keyword>
<keyword evidence="5 7" id="KW-0175">Coiled coil</keyword>
<dbReference type="InterPro" id="IPR029044">
    <property type="entry name" value="Nucleotide-diphossugar_trans"/>
</dbReference>
<evidence type="ECO:0000256" key="4">
    <source>
        <dbReference type="ARBA" id="ARBA00022860"/>
    </source>
</evidence>
<dbReference type="InterPro" id="IPR051488">
    <property type="entry name" value="WD_repeat_striatin"/>
</dbReference>
<feature type="region of interest" description="Disordered" evidence="8">
    <location>
        <begin position="554"/>
        <end position="620"/>
    </location>
</feature>
<dbReference type="Gene3D" id="3.90.550.10">
    <property type="entry name" value="Spore Coat Polysaccharide Biosynthesis Protein SpsA, Chain A"/>
    <property type="match status" value="1"/>
</dbReference>
<comment type="similarity">
    <text evidence="1">Belongs to the WD repeat striatin family.</text>
</comment>
<dbReference type="InterPro" id="IPR036322">
    <property type="entry name" value="WD40_repeat_dom_sf"/>
</dbReference>
<feature type="region of interest" description="Disordered" evidence="8">
    <location>
        <begin position="1717"/>
        <end position="1763"/>
    </location>
</feature>
<evidence type="ECO:0000313" key="12">
    <source>
        <dbReference type="EMBL" id="KAB5596128.1"/>
    </source>
</evidence>
<protein>
    <submittedName>
        <fullName evidence="12">Striatin-like protein</fullName>
    </submittedName>
</protein>
<evidence type="ECO:0000256" key="3">
    <source>
        <dbReference type="ARBA" id="ARBA00022737"/>
    </source>
</evidence>
<gene>
    <name evidence="12" type="ORF">CTheo_400</name>
</gene>
<evidence type="ECO:0000256" key="6">
    <source>
        <dbReference type="PROSITE-ProRule" id="PRU00221"/>
    </source>
</evidence>
<feature type="compositionally biased region" description="Polar residues" evidence="8">
    <location>
        <begin position="2099"/>
        <end position="2112"/>
    </location>
</feature>
<dbReference type="Gene3D" id="1.20.5.300">
    <property type="match status" value="1"/>
</dbReference>
<feature type="repeat" description="WD" evidence="6">
    <location>
        <begin position="1001"/>
        <end position="1031"/>
    </location>
</feature>
<dbReference type="GO" id="GO:0008017">
    <property type="term" value="F:microtubule binding"/>
    <property type="evidence" value="ECO:0007669"/>
    <property type="project" value="InterPro"/>
</dbReference>
<dbReference type="InterPro" id="IPR008636">
    <property type="entry name" value="Hook_C"/>
</dbReference>
<dbReference type="Pfam" id="PF00400">
    <property type="entry name" value="WD40"/>
    <property type="match status" value="6"/>
</dbReference>
<evidence type="ECO:0000256" key="1">
    <source>
        <dbReference type="ARBA" id="ARBA00009616"/>
    </source>
</evidence>
<dbReference type="CDD" id="cd00200">
    <property type="entry name" value="WD40"/>
    <property type="match status" value="1"/>
</dbReference>
<dbReference type="Pfam" id="PF05622">
    <property type="entry name" value="HOOK"/>
    <property type="match status" value="1"/>
</dbReference>
<feature type="compositionally biased region" description="Basic and acidic residues" evidence="8">
    <location>
        <begin position="836"/>
        <end position="845"/>
    </location>
</feature>
<accession>A0A5N5QWR5</accession>
<dbReference type="CDD" id="cd22211">
    <property type="entry name" value="HkD_SF"/>
    <property type="match status" value="1"/>
</dbReference>
<name>A0A5N5QWR5_9AGAM</name>
<feature type="repeat" description="WD" evidence="6">
    <location>
        <begin position="1197"/>
        <end position="1230"/>
    </location>
</feature>
<comment type="caution">
    <text evidence="12">The sequence shown here is derived from an EMBL/GenBank/DDBJ whole genome shotgun (WGS) entry which is preliminary data.</text>
</comment>
<dbReference type="PROSITE" id="PS50294">
    <property type="entry name" value="WD_REPEATS_REGION"/>
    <property type="match status" value="4"/>
</dbReference>
<feature type="compositionally biased region" description="Low complexity" evidence="8">
    <location>
        <begin position="1717"/>
        <end position="1733"/>
    </location>
</feature>
<feature type="coiled-coil region" evidence="7">
    <location>
        <begin position="1847"/>
        <end position="1938"/>
    </location>
</feature>
<feature type="compositionally biased region" description="Low complexity" evidence="8">
    <location>
        <begin position="690"/>
        <end position="724"/>
    </location>
</feature>
<feature type="compositionally biased region" description="Polar residues" evidence="8">
    <location>
        <begin position="743"/>
        <end position="754"/>
    </location>
</feature>
<evidence type="ECO:0000313" key="13">
    <source>
        <dbReference type="Proteomes" id="UP000383932"/>
    </source>
</evidence>
<feature type="compositionally biased region" description="Polar residues" evidence="8">
    <location>
        <begin position="555"/>
        <end position="568"/>
    </location>
</feature>